<protein>
    <submittedName>
        <fullName evidence="4">Albumin</fullName>
    </submittedName>
</protein>
<reference evidence="4 5" key="1">
    <citation type="journal article" date="2018" name="Front. Plant Sci.">
        <title>Red Clover (Trifolium pratense) and Zigzag Clover (T. medium) - A Picture of Genomic Similarities and Differences.</title>
        <authorList>
            <person name="Dluhosova J."/>
            <person name="Istvanek J."/>
            <person name="Nedelnik J."/>
            <person name="Repkova J."/>
        </authorList>
    </citation>
    <scope>NUCLEOTIDE SEQUENCE [LARGE SCALE GENOMIC DNA]</scope>
    <source>
        <strain evidence="5">cv. 10/8</strain>
        <tissue evidence="4">Leaf</tissue>
    </source>
</reference>
<evidence type="ECO:0000313" key="5">
    <source>
        <dbReference type="Proteomes" id="UP000265520"/>
    </source>
</evidence>
<proteinExistence type="predicted"/>
<feature type="domain" description="Albumin I chain a" evidence="3">
    <location>
        <begin position="54"/>
        <end position="93"/>
    </location>
</feature>
<evidence type="ECO:0000256" key="2">
    <source>
        <dbReference type="ARBA" id="ARBA00023157"/>
    </source>
</evidence>
<evidence type="ECO:0000259" key="3">
    <source>
        <dbReference type="Pfam" id="PF16720"/>
    </source>
</evidence>
<keyword evidence="5" id="KW-1185">Reference proteome</keyword>
<dbReference type="Proteomes" id="UP000265520">
    <property type="component" value="Unassembled WGS sequence"/>
</dbReference>
<sequence>MFPMKKVEGCAKTWCDIGSKYKDCGKGCSCLAWGIFGGTCLDGLFKKAVREVYNVCESDDDCIKKGSGSICAYYPNSELQHGWCFNSNVEAERYFEVLSNPAVQKFFKKITHSNEKEFLKMALDNIAT</sequence>
<organism evidence="4 5">
    <name type="scientific">Trifolium medium</name>
    <dbReference type="NCBI Taxonomy" id="97028"/>
    <lineage>
        <taxon>Eukaryota</taxon>
        <taxon>Viridiplantae</taxon>
        <taxon>Streptophyta</taxon>
        <taxon>Embryophyta</taxon>
        <taxon>Tracheophyta</taxon>
        <taxon>Spermatophyta</taxon>
        <taxon>Magnoliopsida</taxon>
        <taxon>eudicotyledons</taxon>
        <taxon>Gunneridae</taxon>
        <taxon>Pentapetalae</taxon>
        <taxon>rosids</taxon>
        <taxon>fabids</taxon>
        <taxon>Fabales</taxon>
        <taxon>Fabaceae</taxon>
        <taxon>Papilionoideae</taxon>
        <taxon>50 kb inversion clade</taxon>
        <taxon>NPAAA clade</taxon>
        <taxon>Hologalegina</taxon>
        <taxon>IRL clade</taxon>
        <taxon>Trifolieae</taxon>
        <taxon>Trifolium</taxon>
    </lineage>
</organism>
<comment type="caution">
    <text evidence="4">The sequence shown here is derived from an EMBL/GenBank/DDBJ whole genome shotgun (WGS) entry which is preliminary data.</text>
</comment>
<dbReference type="InterPro" id="IPR032000">
    <property type="entry name" value="Albumin_I_a"/>
</dbReference>
<accession>A0A392NR05</accession>
<keyword evidence="1" id="KW-0960">Knottin</keyword>
<dbReference type="Pfam" id="PF16720">
    <property type="entry name" value="Albumin_I_a"/>
    <property type="match status" value="1"/>
</dbReference>
<name>A0A392NR05_9FABA</name>
<dbReference type="EMBL" id="LXQA010048516">
    <property type="protein sequence ID" value="MCI02243.1"/>
    <property type="molecule type" value="Genomic_DNA"/>
</dbReference>
<keyword evidence="2" id="KW-1015">Disulfide bond</keyword>
<dbReference type="AlphaFoldDB" id="A0A392NR05"/>
<evidence type="ECO:0000313" key="4">
    <source>
        <dbReference type="EMBL" id="MCI02243.1"/>
    </source>
</evidence>
<evidence type="ECO:0000256" key="1">
    <source>
        <dbReference type="ARBA" id="ARBA00022854"/>
    </source>
</evidence>